<dbReference type="InterPro" id="IPR037171">
    <property type="entry name" value="NagB/RpiA_transferase-like"/>
</dbReference>
<name>A0A1F5YAL2_9BACT</name>
<dbReference type="GO" id="GO:0005829">
    <property type="term" value="C:cytosol"/>
    <property type="evidence" value="ECO:0007669"/>
    <property type="project" value="TreeGrafter"/>
</dbReference>
<dbReference type="InterPro" id="IPR004547">
    <property type="entry name" value="Glucosamine6P_isomerase"/>
</dbReference>
<evidence type="ECO:0000313" key="1">
    <source>
        <dbReference type="EMBL" id="OGF96881.1"/>
    </source>
</evidence>
<dbReference type="Proteomes" id="UP000176992">
    <property type="component" value="Unassembled WGS sequence"/>
</dbReference>
<dbReference type="EMBL" id="MFIV01000249">
    <property type="protein sequence ID" value="OGF96881.1"/>
    <property type="molecule type" value="Genomic_DNA"/>
</dbReference>
<organism evidence="1 2">
    <name type="scientific">Candidatus Glassbacteria bacterium GWA2_58_10</name>
    <dbReference type="NCBI Taxonomy" id="1817865"/>
    <lineage>
        <taxon>Bacteria</taxon>
        <taxon>Candidatus Glassiibacteriota</taxon>
    </lineage>
</organism>
<dbReference type="GO" id="GO:0006046">
    <property type="term" value="P:N-acetylglucosamine catabolic process"/>
    <property type="evidence" value="ECO:0007669"/>
    <property type="project" value="TreeGrafter"/>
</dbReference>
<evidence type="ECO:0008006" key="3">
    <source>
        <dbReference type="Google" id="ProtNLM"/>
    </source>
</evidence>
<dbReference type="AlphaFoldDB" id="A0A1F5YAL2"/>
<protein>
    <recommendedName>
        <fullName evidence="3">Glucosamine/galactosamine-6-phosphate isomerase domain-containing protein</fullName>
    </recommendedName>
</protein>
<dbReference type="GO" id="GO:0006043">
    <property type="term" value="P:glucosamine catabolic process"/>
    <property type="evidence" value="ECO:0007669"/>
    <property type="project" value="TreeGrafter"/>
</dbReference>
<dbReference type="PANTHER" id="PTHR11280:SF5">
    <property type="entry name" value="GLUCOSAMINE-6-PHOSPHATE ISOMERASE"/>
    <property type="match status" value="1"/>
</dbReference>
<comment type="caution">
    <text evidence="1">The sequence shown here is derived from an EMBL/GenBank/DDBJ whole genome shotgun (WGS) entry which is preliminary data.</text>
</comment>
<dbReference type="GO" id="GO:0019262">
    <property type="term" value="P:N-acetylneuraminate catabolic process"/>
    <property type="evidence" value="ECO:0007669"/>
    <property type="project" value="TreeGrafter"/>
</dbReference>
<dbReference type="Gene3D" id="3.40.50.1360">
    <property type="match status" value="1"/>
</dbReference>
<dbReference type="PANTHER" id="PTHR11280">
    <property type="entry name" value="GLUCOSAMINE-6-PHOSPHATE ISOMERASE"/>
    <property type="match status" value="1"/>
</dbReference>
<accession>A0A1F5YAL2</accession>
<reference evidence="1 2" key="1">
    <citation type="journal article" date="2016" name="Nat. Commun.">
        <title>Thousands of microbial genomes shed light on interconnected biogeochemical processes in an aquifer system.</title>
        <authorList>
            <person name="Anantharaman K."/>
            <person name="Brown C.T."/>
            <person name="Hug L.A."/>
            <person name="Sharon I."/>
            <person name="Castelle C.J."/>
            <person name="Probst A.J."/>
            <person name="Thomas B.C."/>
            <person name="Singh A."/>
            <person name="Wilkins M.J."/>
            <person name="Karaoz U."/>
            <person name="Brodie E.L."/>
            <person name="Williams K.H."/>
            <person name="Hubbard S.S."/>
            <person name="Banfield J.F."/>
        </authorList>
    </citation>
    <scope>NUCLEOTIDE SEQUENCE [LARGE SCALE GENOMIC DNA]</scope>
</reference>
<dbReference type="GO" id="GO:0042802">
    <property type="term" value="F:identical protein binding"/>
    <property type="evidence" value="ECO:0007669"/>
    <property type="project" value="TreeGrafter"/>
</dbReference>
<dbReference type="GO" id="GO:0004342">
    <property type="term" value="F:glucosamine-6-phosphate deaminase activity"/>
    <property type="evidence" value="ECO:0007669"/>
    <property type="project" value="InterPro"/>
</dbReference>
<proteinExistence type="predicted"/>
<gene>
    <name evidence="1" type="ORF">A2Z86_07965</name>
</gene>
<sequence length="294" mass="33595">MSAIDSRELLKWCSIPVDQLDRHNPRVPFEVVETREEMGRKMAGELVEEVAKNNTLGRPTRAIIPCGPSCWYEPFGEMVNSGKVALRKLVVFHMDECLDWQGNLLPKGHPYNFRSAMERVFYGPIRPELAVPEQNRFWLTPATMETVRKEIWKEPIDITLGGWGQDGHIAYNQARREPYSQPTLEQIRESSIRIQYNNWDTVIALAQRTLGAAYQFSPPMSVTLGIKECLSAKKVRVYSDTGAWKQTAFRVALFSPPTAEYPMTLLQTHPDARVTATRDTATHVISLHPEWELL</sequence>
<evidence type="ECO:0000313" key="2">
    <source>
        <dbReference type="Proteomes" id="UP000176992"/>
    </source>
</evidence>
<dbReference type="SUPFAM" id="SSF100950">
    <property type="entry name" value="NagB/RpiA/CoA transferase-like"/>
    <property type="match status" value="1"/>
</dbReference>